<dbReference type="Proteomes" id="UP001148838">
    <property type="component" value="Unassembled WGS sequence"/>
</dbReference>
<comment type="caution">
    <text evidence="1">The sequence shown here is derived from an EMBL/GenBank/DDBJ whole genome shotgun (WGS) entry which is preliminary data.</text>
</comment>
<organism evidence="1 2">
    <name type="scientific">Periplaneta americana</name>
    <name type="common">American cockroach</name>
    <name type="synonym">Blatta americana</name>
    <dbReference type="NCBI Taxonomy" id="6978"/>
    <lineage>
        <taxon>Eukaryota</taxon>
        <taxon>Metazoa</taxon>
        <taxon>Ecdysozoa</taxon>
        <taxon>Arthropoda</taxon>
        <taxon>Hexapoda</taxon>
        <taxon>Insecta</taxon>
        <taxon>Pterygota</taxon>
        <taxon>Neoptera</taxon>
        <taxon>Polyneoptera</taxon>
        <taxon>Dictyoptera</taxon>
        <taxon>Blattodea</taxon>
        <taxon>Blattoidea</taxon>
        <taxon>Blattidae</taxon>
        <taxon>Blattinae</taxon>
        <taxon>Periplaneta</taxon>
    </lineage>
</organism>
<keyword evidence="2" id="KW-1185">Reference proteome</keyword>
<sequence>MAGLYEGGNGSPGLLYEAKLGHIGLQKLEELSHRILKPDYMERQEGRLPEEIPFGSTERVHTCGLARLAAKPGGPGSNLGRGKLPG</sequence>
<name>A0ABQ8SLV1_PERAM</name>
<evidence type="ECO:0000313" key="1">
    <source>
        <dbReference type="EMBL" id="KAJ4434687.1"/>
    </source>
</evidence>
<reference evidence="1 2" key="1">
    <citation type="journal article" date="2022" name="Allergy">
        <title>Genome assembly and annotation of Periplaneta americana reveal a comprehensive cockroach allergen profile.</title>
        <authorList>
            <person name="Wang L."/>
            <person name="Xiong Q."/>
            <person name="Saelim N."/>
            <person name="Wang L."/>
            <person name="Nong W."/>
            <person name="Wan A.T."/>
            <person name="Shi M."/>
            <person name="Liu X."/>
            <person name="Cao Q."/>
            <person name="Hui J.H.L."/>
            <person name="Sookrung N."/>
            <person name="Leung T.F."/>
            <person name="Tungtrongchitr A."/>
            <person name="Tsui S.K.W."/>
        </authorList>
    </citation>
    <scope>NUCLEOTIDE SEQUENCE [LARGE SCALE GENOMIC DNA]</scope>
    <source>
        <strain evidence="1">PWHHKU_190912</strain>
    </source>
</reference>
<proteinExistence type="predicted"/>
<dbReference type="EMBL" id="JAJSOF020000025">
    <property type="protein sequence ID" value="KAJ4434687.1"/>
    <property type="molecule type" value="Genomic_DNA"/>
</dbReference>
<protein>
    <submittedName>
        <fullName evidence="1">Uncharacterized protein</fullName>
    </submittedName>
</protein>
<gene>
    <name evidence="1" type="ORF">ANN_23255</name>
</gene>
<evidence type="ECO:0000313" key="2">
    <source>
        <dbReference type="Proteomes" id="UP001148838"/>
    </source>
</evidence>
<accession>A0ABQ8SLV1</accession>